<dbReference type="EMBL" id="BARU01006314">
    <property type="protein sequence ID" value="GAH46727.1"/>
    <property type="molecule type" value="Genomic_DNA"/>
</dbReference>
<accession>X1FP16</accession>
<evidence type="ECO:0000313" key="1">
    <source>
        <dbReference type="EMBL" id="GAH46727.1"/>
    </source>
</evidence>
<dbReference type="AlphaFoldDB" id="X1FP16"/>
<organism evidence="1">
    <name type="scientific">marine sediment metagenome</name>
    <dbReference type="NCBI Taxonomy" id="412755"/>
    <lineage>
        <taxon>unclassified sequences</taxon>
        <taxon>metagenomes</taxon>
        <taxon>ecological metagenomes</taxon>
    </lineage>
</organism>
<comment type="caution">
    <text evidence="1">The sequence shown here is derived from an EMBL/GenBank/DDBJ whole genome shotgun (WGS) entry which is preliminary data.</text>
</comment>
<protein>
    <submittedName>
        <fullName evidence="1">Uncharacterized protein</fullName>
    </submittedName>
</protein>
<reference evidence="1" key="1">
    <citation type="journal article" date="2014" name="Front. Microbiol.">
        <title>High frequency of phylogenetically diverse reductive dehalogenase-homologous genes in deep subseafloor sedimentary metagenomes.</title>
        <authorList>
            <person name="Kawai M."/>
            <person name="Futagami T."/>
            <person name="Toyoda A."/>
            <person name="Takaki Y."/>
            <person name="Nishi S."/>
            <person name="Hori S."/>
            <person name="Arai W."/>
            <person name="Tsubouchi T."/>
            <person name="Morono Y."/>
            <person name="Uchiyama I."/>
            <person name="Ito T."/>
            <person name="Fujiyama A."/>
            <person name="Inagaki F."/>
            <person name="Takami H."/>
        </authorList>
    </citation>
    <scope>NUCLEOTIDE SEQUENCE</scope>
    <source>
        <strain evidence="1">Expedition CK06-06</strain>
    </source>
</reference>
<proteinExistence type="predicted"/>
<gene>
    <name evidence="1" type="ORF">S03H2_12409</name>
</gene>
<name>X1FP16_9ZZZZ</name>
<sequence>MSRIREAGLGGVPGIPEEISGQYKEIMDPYAALGPALGRRLKLGQYPSEPEMISVERLLGSERLQEILTETEKTRAERETKRLKEEGYKVEREKIALGREELEAKKKGEIPDKEGRKKLEALYKDRDKYVEKYTGIGAPMQKWTAKQEKFLITKMESINNKIKSAEKQLGIESTLPSEEDYKKFEVMARESIKRGVEVNWNAAMMQGFRPSWLLQLKKKIGLTK</sequence>